<dbReference type="InterPro" id="IPR029063">
    <property type="entry name" value="SAM-dependent_MTases_sf"/>
</dbReference>
<dbReference type="OrthoDB" id="198715at2759"/>
<sequence>MACYRLFVKTSSTNIIKDPKPLDDIEEFPFDEKSFTEAYGDSFELFRPWYAISSGIHQVPKLLAPPESWIEQLTLRLNYLDSKVSANTDRSVLTRARAAYLEFMKQYVSGLAYGREELSVSYGGVLRPFQPGKRAQGLDWAYLGVTMTGELRLDNVRLLLEDVVSRNIPGDYIETGVWRGGSSIFARAVLRSLNEGGRMSIVCDSFKGLPPGEKNLIPSDRNWNMRPYLEVATKEVAKNFREAGVLDPNVVFAKGFFNETMPPLASRIKRLAVMRLDGDMYESTVDVLYHLYDKLSVGGYVILDDWTGFPAKKACEDFFRVHNIKPEINDIDKLAVYWKKTEDVDIQYWRYEQMKFT</sequence>
<dbReference type="Gene3D" id="3.40.50.150">
    <property type="entry name" value="Vaccinia Virus protein VP39"/>
    <property type="match status" value="1"/>
</dbReference>
<dbReference type="PANTHER" id="PTHR40036:SF1">
    <property type="entry name" value="MACROCIN O-METHYLTRANSFERASE"/>
    <property type="match status" value="1"/>
</dbReference>
<comment type="caution">
    <text evidence="1">The sequence shown here is derived from an EMBL/GenBank/DDBJ whole genome shotgun (WGS) entry which is preliminary data.</text>
</comment>
<evidence type="ECO:0008006" key="3">
    <source>
        <dbReference type="Google" id="ProtNLM"/>
    </source>
</evidence>
<evidence type="ECO:0000313" key="1">
    <source>
        <dbReference type="EMBL" id="TFJ83082.1"/>
    </source>
</evidence>
<organism evidence="1 2">
    <name type="scientific">Nannochloropsis salina CCMP1776</name>
    <dbReference type="NCBI Taxonomy" id="1027361"/>
    <lineage>
        <taxon>Eukaryota</taxon>
        <taxon>Sar</taxon>
        <taxon>Stramenopiles</taxon>
        <taxon>Ochrophyta</taxon>
        <taxon>Eustigmatophyceae</taxon>
        <taxon>Eustigmatales</taxon>
        <taxon>Monodopsidaceae</taxon>
        <taxon>Microchloropsis</taxon>
        <taxon>Microchloropsis salina</taxon>
    </lineage>
</organism>
<gene>
    <name evidence="1" type="ORF">NSK_005604</name>
</gene>
<accession>A0A4D9CV04</accession>
<evidence type="ECO:0000313" key="2">
    <source>
        <dbReference type="Proteomes" id="UP000355283"/>
    </source>
</evidence>
<dbReference type="SUPFAM" id="SSF53335">
    <property type="entry name" value="S-adenosyl-L-methionine-dependent methyltransferases"/>
    <property type="match status" value="1"/>
</dbReference>
<dbReference type="InterPro" id="IPR008884">
    <property type="entry name" value="TylF_MeTrfase"/>
</dbReference>
<reference evidence="1 2" key="1">
    <citation type="submission" date="2019-01" db="EMBL/GenBank/DDBJ databases">
        <title>Nuclear Genome Assembly of the Microalgal Biofuel strain Nannochloropsis salina CCMP1776.</title>
        <authorList>
            <person name="Hovde B."/>
        </authorList>
    </citation>
    <scope>NUCLEOTIDE SEQUENCE [LARGE SCALE GENOMIC DNA]</scope>
    <source>
        <strain evidence="1 2">CCMP1776</strain>
    </source>
</reference>
<dbReference type="Proteomes" id="UP000355283">
    <property type="component" value="Unassembled WGS sequence"/>
</dbReference>
<proteinExistence type="predicted"/>
<name>A0A4D9CV04_9STRA</name>
<keyword evidence="2" id="KW-1185">Reference proteome</keyword>
<dbReference type="EMBL" id="SDOX01000071">
    <property type="protein sequence ID" value="TFJ83082.1"/>
    <property type="molecule type" value="Genomic_DNA"/>
</dbReference>
<protein>
    <recommendedName>
        <fullName evidence="3">Macrocin O-methyltransferase</fullName>
    </recommendedName>
</protein>
<dbReference type="PANTHER" id="PTHR40036">
    <property type="entry name" value="MACROCIN O-METHYLTRANSFERASE"/>
    <property type="match status" value="1"/>
</dbReference>
<dbReference type="Pfam" id="PF05711">
    <property type="entry name" value="TylF"/>
    <property type="match status" value="1"/>
</dbReference>
<dbReference type="AlphaFoldDB" id="A0A4D9CV04"/>